<name>A0AAE0UWU0_9TELE</name>
<dbReference type="Proteomes" id="UP001274896">
    <property type="component" value="Unassembled WGS sequence"/>
</dbReference>
<evidence type="ECO:0000313" key="2">
    <source>
        <dbReference type="EMBL" id="KAK3520865.1"/>
    </source>
</evidence>
<feature type="signal peptide" evidence="1">
    <location>
        <begin position="1"/>
        <end position="18"/>
    </location>
</feature>
<dbReference type="GO" id="GO:0016020">
    <property type="term" value="C:membrane"/>
    <property type="evidence" value="ECO:0007669"/>
    <property type="project" value="TreeGrafter"/>
</dbReference>
<organism evidence="2 3">
    <name type="scientific">Hemibagrus guttatus</name>
    <dbReference type="NCBI Taxonomy" id="175788"/>
    <lineage>
        <taxon>Eukaryota</taxon>
        <taxon>Metazoa</taxon>
        <taxon>Chordata</taxon>
        <taxon>Craniata</taxon>
        <taxon>Vertebrata</taxon>
        <taxon>Euteleostomi</taxon>
        <taxon>Actinopterygii</taxon>
        <taxon>Neopterygii</taxon>
        <taxon>Teleostei</taxon>
        <taxon>Ostariophysi</taxon>
        <taxon>Siluriformes</taxon>
        <taxon>Bagridae</taxon>
        <taxon>Hemibagrus</taxon>
    </lineage>
</organism>
<dbReference type="PANTHER" id="PTHR33539:SF1">
    <property type="entry name" value="UPF0764 PROTEIN C16ORF89"/>
    <property type="match status" value="1"/>
</dbReference>
<accession>A0AAE0UWU0</accession>
<dbReference type="InterPro" id="IPR031751">
    <property type="entry name" value="DUF4735"/>
</dbReference>
<protein>
    <submittedName>
        <fullName evidence="2">Uncharacterized protein</fullName>
    </submittedName>
</protein>
<comment type="caution">
    <text evidence="2">The sequence shown here is derived from an EMBL/GenBank/DDBJ whole genome shotgun (WGS) entry which is preliminary data.</text>
</comment>
<gene>
    <name evidence="2" type="ORF">QTP70_034869</name>
</gene>
<dbReference type="EMBL" id="JAUCMX010000016">
    <property type="protein sequence ID" value="KAK3520865.1"/>
    <property type="molecule type" value="Genomic_DNA"/>
</dbReference>
<dbReference type="GO" id="GO:0005829">
    <property type="term" value="C:cytosol"/>
    <property type="evidence" value="ECO:0007669"/>
    <property type="project" value="TreeGrafter"/>
</dbReference>
<feature type="chain" id="PRO_5042060663" evidence="1">
    <location>
        <begin position="19"/>
        <end position="377"/>
    </location>
</feature>
<evidence type="ECO:0000256" key="1">
    <source>
        <dbReference type="SAM" id="SignalP"/>
    </source>
</evidence>
<keyword evidence="1" id="KW-0732">Signal</keyword>
<reference evidence="2" key="1">
    <citation type="submission" date="2023-06" db="EMBL/GenBank/DDBJ databases">
        <title>Male Hemibagrus guttatus genome.</title>
        <authorList>
            <person name="Bian C."/>
        </authorList>
    </citation>
    <scope>NUCLEOTIDE SEQUENCE</scope>
    <source>
        <strain evidence="2">Male_cb2023</strain>
        <tissue evidence="2">Muscle</tissue>
    </source>
</reference>
<dbReference type="AlphaFoldDB" id="A0AAE0UWU0"/>
<evidence type="ECO:0000313" key="3">
    <source>
        <dbReference type="Proteomes" id="UP001274896"/>
    </source>
</evidence>
<dbReference type="Pfam" id="PF15882">
    <property type="entry name" value="DUF4735"/>
    <property type="match status" value="2"/>
</dbReference>
<sequence>MRLLVILLTVLSLRLAQQEVIDDILSSLSKGVNFFEQQSRNMNLDGVVGYVILQAQLQEATKSQTHSDSLNFSQRSIAMSLVKKLDKSLALAVTSLQETDPKYYKEFEPVLSASFWSLPREWISTDPSLAYVSPRSVECYDEQLGDKCMTLLLGTWKDDGTPCIVTKACRDTMTRFGCPHYSLSHQLLYFMIGTMKGCTRMLKGEVRLSRVNITVKHYQKIFCSNMMKSNQEISIKGFTGQIQDIFMENTGKMDKRKDLSEFDEGPNFLLCGLAGFSDFYKASWLQHVLAWQDKDLGCFGKDGERILMYTHLEYNRYEDYSQMFEEYLDTLHKRVKRREKTLKDGCSSHMTGVAMSALGGYLNYFLSEQDITKRPLV</sequence>
<proteinExistence type="predicted"/>
<keyword evidence="3" id="KW-1185">Reference proteome</keyword>
<dbReference type="PANTHER" id="PTHR33539">
    <property type="entry name" value="UPF0764 PROTEIN C16ORF89"/>
    <property type="match status" value="1"/>
</dbReference>